<keyword evidence="2" id="KW-1185">Reference proteome</keyword>
<comment type="caution">
    <text evidence="1">The sequence shown here is derived from an EMBL/GenBank/DDBJ whole genome shotgun (WGS) entry which is preliminary data.</text>
</comment>
<evidence type="ECO:0000313" key="1">
    <source>
        <dbReference type="EMBL" id="MCL6271402.1"/>
    </source>
</evidence>
<gene>
    <name evidence="1" type="ORF">M3P05_15890</name>
</gene>
<accession>A0ABT0PKZ1</accession>
<protein>
    <submittedName>
        <fullName evidence="1">Uncharacterized protein</fullName>
    </submittedName>
</protein>
<dbReference type="EMBL" id="JAMFLX010000024">
    <property type="protein sequence ID" value="MCL6271402.1"/>
    <property type="molecule type" value="Genomic_DNA"/>
</dbReference>
<evidence type="ECO:0000313" key="2">
    <source>
        <dbReference type="Proteomes" id="UP001203338"/>
    </source>
</evidence>
<name>A0ABT0PKZ1_9GAMM</name>
<proteinExistence type="predicted"/>
<dbReference type="Proteomes" id="UP001203338">
    <property type="component" value="Unassembled WGS sequence"/>
</dbReference>
<organism evidence="1 2">
    <name type="scientific">Parendozoicomonas callyspongiae</name>
    <dbReference type="NCBI Taxonomy" id="2942213"/>
    <lineage>
        <taxon>Bacteria</taxon>
        <taxon>Pseudomonadati</taxon>
        <taxon>Pseudomonadota</taxon>
        <taxon>Gammaproteobacteria</taxon>
        <taxon>Oceanospirillales</taxon>
        <taxon>Endozoicomonadaceae</taxon>
        <taxon>Parendozoicomonas</taxon>
    </lineage>
</organism>
<dbReference type="RefSeq" id="WP_249701015.1">
    <property type="nucleotide sequence ID" value="NZ_JAMFLX010000024.1"/>
</dbReference>
<sequence length="210" mass="23864">MHSENVFEFTHGNPVVRHGCCPPWLGRATAKVQGNQCTRELLGPEKSRILEITKKCSSVTRMGVQVMSEYATSTKILERTFPKEEETWKDFSTSKAKSWDKHGVDQRINKLTKSRASSEKRAVSPQRLMVKCDKCGRAFNFAIDREIGEPDDHVAQCSGMHAKTAYPLEHYQSFGDNGHHQPKVNRLPIKICLQDSFILPNQNLPRSIRV</sequence>
<reference evidence="1 2" key="1">
    <citation type="submission" date="2022-05" db="EMBL/GenBank/DDBJ databases">
        <authorList>
            <person name="Park J.-S."/>
        </authorList>
    </citation>
    <scope>NUCLEOTIDE SEQUENCE [LARGE SCALE GENOMIC DNA]</scope>
    <source>
        <strain evidence="1 2">2012CJ34-2</strain>
    </source>
</reference>